<keyword evidence="2" id="KW-0472">Membrane</keyword>
<sequence>MNNQNYFLVLMSFLYILCLVSAQQNSGSFPIPFPSNRLGGLSKSTPQPSVHGGENQIKAPNPAEAMLPSHNKVTDQSAVTTTPQPTHPKTDSLPKTSTAVASNTPKPSGVTAGNTTTSSSNCHVINGIGLHLVFASGMIGIFVWLGGHSF</sequence>
<protein>
    <submittedName>
        <fullName evidence="4">Uncharacterized protein</fullName>
    </submittedName>
</protein>
<dbReference type="Proteomes" id="UP000439903">
    <property type="component" value="Unassembled WGS sequence"/>
</dbReference>
<proteinExistence type="predicted"/>
<feature type="compositionally biased region" description="Polar residues" evidence="1">
    <location>
        <begin position="74"/>
        <end position="84"/>
    </location>
</feature>
<feature type="compositionally biased region" description="Polar residues" evidence="1">
    <location>
        <begin position="93"/>
        <end position="118"/>
    </location>
</feature>
<evidence type="ECO:0000256" key="1">
    <source>
        <dbReference type="SAM" id="MobiDB-lite"/>
    </source>
</evidence>
<evidence type="ECO:0000313" key="4">
    <source>
        <dbReference type="EMBL" id="KAF0347943.1"/>
    </source>
</evidence>
<keyword evidence="3" id="KW-0732">Signal</keyword>
<evidence type="ECO:0000256" key="3">
    <source>
        <dbReference type="SAM" id="SignalP"/>
    </source>
</evidence>
<feature type="signal peptide" evidence="3">
    <location>
        <begin position="1"/>
        <end position="22"/>
    </location>
</feature>
<dbReference type="OrthoDB" id="2399267at2759"/>
<feature type="transmembrane region" description="Helical" evidence="2">
    <location>
        <begin position="124"/>
        <end position="145"/>
    </location>
</feature>
<keyword evidence="2" id="KW-1133">Transmembrane helix</keyword>
<name>A0A8H3WUF2_GIGMA</name>
<organism evidence="4 5">
    <name type="scientific">Gigaspora margarita</name>
    <dbReference type="NCBI Taxonomy" id="4874"/>
    <lineage>
        <taxon>Eukaryota</taxon>
        <taxon>Fungi</taxon>
        <taxon>Fungi incertae sedis</taxon>
        <taxon>Mucoromycota</taxon>
        <taxon>Glomeromycotina</taxon>
        <taxon>Glomeromycetes</taxon>
        <taxon>Diversisporales</taxon>
        <taxon>Gigasporaceae</taxon>
        <taxon>Gigaspora</taxon>
    </lineage>
</organism>
<feature type="region of interest" description="Disordered" evidence="1">
    <location>
        <begin position="40"/>
        <end position="118"/>
    </location>
</feature>
<evidence type="ECO:0000313" key="5">
    <source>
        <dbReference type="Proteomes" id="UP000439903"/>
    </source>
</evidence>
<accession>A0A8H3WUF2</accession>
<dbReference type="EMBL" id="WTPW01003301">
    <property type="protein sequence ID" value="KAF0347943.1"/>
    <property type="molecule type" value="Genomic_DNA"/>
</dbReference>
<keyword evidence="2" id="KW-0812">Transmembrane</keyword>
<feature type="chain" id="PRO_5033987925" evidence="3">
    <location>
        <begin position="23"/>
        <end position="150"/>
    </location>
</feature>
<keyword evidence="5" id="KW-1185">Reference proteome</keyword>
<gene>
    <name evidence="4" type="ORF">F8M41_015688</name>
</gene>
<reference evidence="4 5" key="1">
    <citation type="journal article" date="2019" name="Environ. Microbiol.">
        <title>At the nexus of three kingdoms: the genome of the mycorrhizal fungus Gigaspora margarita provides insights into plant, endobacterial and fungal interactions.</title>
        <authorList>
            <person name="Venice F."/>
            <person name="Ghignone S."/>
            <person name="Salvioli di Fossalunga A."/>
            <person name="Amselem J."/>
            <person name="Novero M."/>
            <person name="Xianan X."/>
            <person name="Sedzielewska Toro K."/>
            <person name="Morin E."/>
            <person name="Lipzen A."/>
            <person name="Grigoriev I.V."/>
            <person name="Henrissat B."/>
            <person name="Martin F.M."/>
            <person name="Bonfante P."/>
        </authorList>
    </citation>
    <scope>NUCLEOTIDE SEQUENCE [LARGE SCALE GENOMIC DNA]</scope>
    <source>
        <strain evidence="4 5">BEG34</strain>
    </source>
</reference>
<comment type="caution">
    <text evidence="4">The sequence shown here is derived from an EMBL/GenBank/DDBJ whole genome shotgun (WGS) entry which is preliminary data.</text>
</comment>
<dbReference type="AlphaFoldDB" id="A0A8H3WUF2"/>
<evidence type="ECO:0000256" key="2">
    <source>
        <dbReference type="SAM" id="Phobius"/>
    </source>
</evidence>